<dbReference type="InParanoid" id="A0A3R7G485"/>
<sequence>MKPENKGKNTGKETPDSLNFRVYFVGLLKATLNDNFTPKAKKISLNRTVLVVSASSCSNKDYTLLVRLTKTFRHPESVFSFLGLIKQIQSPSFRHFYSLLEPKFNLSTYPSIYLPTYLSICLSIYLSICLSIYLSIYLSIHLSIYPSIYLFIEQGLLKIVRQPATGFAPLGAHQVAENSSTDHDRFRPSWGSSGRRSPRVSVNLMFYLNPNWTVFEKYTHLHINLVFARDSPGTQLNLPFLMFPGN</sequence>
<gene>
    <name evidence="1" type="ORF">CSKR_110326</name>
</gene>
<dbReference type="OrthoDB" id="9635126at2759"/>
<reference evidence="1 2" key="1">
    <citation type="journal article" date="2018" name="Biotechnol. Adv.">
        <title>Improved genomic resources and new bioinformatic workflow for the carcinogenic parasite Clonorchis sinensis: Biotechnological implications.</title>
        <authorList>
            <person name="Wang D."/>
            <person name="Korhonen P.K."/>
            <person name="Gasser R.B."/>
            <person name="Young N.D."/>
        </authorList>
    </citation>
    <scope>NUCLEOTIDE SEQUENCE [LARGE SCALE GENOMIC DNA]</scope>
    <source>
        <strain evidence="1">Cs-k2</strain>
    </source>
</reference>
<evidence type="ECO:0000313" key="2">
    <source>
        <dbReference type="Proteomes" id="UP000286415"/>
    </source>
</evidence>
<comment type="caution">
    <text evidence="1">The sequence shown here is derived from an EMBL/GenBank/DDBJ whole genome shotgun (WGS) entry which is preliminary data.</text>
</comment>
<organism evidence="1 2">
    <name type="scientific">Clonorchis sinensis</name>
    <name type="common">Chinese liver fluke</name>
    <dbReference type="NCBI Taxonomy" id="79923"/>
    <lineage>
        <taxon>Eukaryota</taxon>
        <taxon>Metazoa</taxon>
        <taxon>Spiralia</taxon>
        <taxon>Lophotrochozoa</taxon>
        <taxon>Platyhelminthes</taxon>
        <taxon>Trematoda</taxon>
        <taxon>Digenea</taxon>
        <taxon>Opisthorchiida</taxon>
        <taxon>Opisthorchiata</taxon>
        <taxon>Opisthorchiidae</taxon>
        <taxon>Clonorchis</taxon>
    </lineage>
</organism>
<dbReference type="EMBL" id="NIRI02000056">
    <property type="protein sequence ID" value="KAG5446285.1"/>
    <property type="molecule type" value="Genomic_DNA"/>
</dbReference>
<dbReference type="AlphaFoldDB" id="A0A3R7G485"/>
<dbReference type="Proteomes" id="UP000286415">
    <property type="component" value="Unassembled WGS sequence"/>
</dbReference>
<proteinExistence type="predicted"/>
<keyword evidence="2" id="KW-1185">Reference proteome</keyword>
<accession>A0A3R7G485</accession>
<dbReference type="STRING" id="79923.A0A3R7G485"/>
<name>A0A3R7G485_CLOSI</name>
<protein>
    <submittedName>
        <fullName evidence="1">Uncharacterized protein</fullName>
    </submittedName>
</protein>
<evidence type="ECO:0000313" key="1">
    <source>
        <dbReference type="EMBL" id="KAG5446285.1"/>
    </source>
</evidence>
<reference evidence="1 2" key="2">
    <citation type="journal article" date="2021" name="Genomics">
        <title>High-quality reference genome for Clonorchis sinensis.</title>
        <authorList>
            <person name="Young N.D."/>
            <person name="Stroehlein A.J."/>
            <person name="Kinkar L."/>
            <person name="Wang T."/>
            <person name="Sohn W.M."/>
            <person name="Chang B.C.H."/>
            <person name="Kaur P."/>
            <person name="Weisz D."/>
            <person name="Dudchenko O."/>
            <person name="Aiden E.L."/>
            <person name="Korhonen P.K."/>
            <person name="Gasser R.B."/>
        </authorList>
    </citation>
    <scope>NUCLEOTIDE SEQUENCE [LARGE SCALE GENOMIC DNA]</scope>
    <source>
        <strain evidence="1">Cs-k2</strain>
    </source>
</reference>